<feature type="region of interest" description="Disordered" evidence="1">
    <location>
        <begin position="305"/>
        <end position="338"/>
    </location>
</feature>
<evidence type="ECO:0000313" key="4">
    <source>
        <dbReference type="EMBL" id="EWM23344.1"/>
    </source>
</evidence>
<comment type="caution">
    <text evidence="4">The sequence shown here is derived from an EMBL/GenBank/DDBJ whole genome shotgun (WGS) entry which is preliminary data.</text>
</comment>
<name>W7TSL8_9STRA</name>
<dbReference type="OrthoDB" id="405996at2759"/>
<dbReference type="PANTHER" id="PTHR45662:SF2">
    <property type="entry name" value="PHOSPHATIDYLINOSITOL-3-PHOSPHATASE SAC1"/>
    <property type="match status" value="1"/>
</dbReference>
<organism evidence="4 5">
    <name type="scientific">Nannochloropsis gaditana</name>
    <dbReference type="NCBI Taxonomy" id="72520"/>
    <lineage>
        <taxon>Eukaryota</taxon>
        <taxon>Sar</taxon>
        <taxon>Stramenopiles</taxon>
        <taxon>Ochrophyta</taxon>
        <taxon>Eustigmatophyceae</taxon>
        <taxon>Eustigmatales</taxon>
        <taxon>Monodopsidaceae</taxon>
        <taxon>Nannochloropsis</taxon>
    </lineage>
</organism>
<keyword evidence="2" id="KW-0812">Transmembrane</keyword>
<evidence type="ECO:0000256" key="2">
    <source>
        <dbReference type="SAM" id="Phobius"/>
    </source>
</evidence>
<proteinExistence type="predicted"/>
<dbReference type="Proteomes" id="UP000019335">
    <property type="component" value="Chromosome 17"/>
</dbReference>
<feature type="transmembrane region" description="Helical" evidence="2">
    <location>
        <begin position="902"/>
        <end position="927"/>
    </location>
</feature>
<feature type="compositionally biased region" description="Low complexity" evidence="1">
    <location>
        <begin position="318"/>
        <end position="338"/>
    </location>
</feature>
<dbReference type="GO" id="GO:0043812">
    <property type="term" value="F:phosphatidylinositol-4-phosphate phosphatase activity"/>
    <property type="evidence" value="ECO:0007669"/>
    <property type="project" value="TreeGrafter"/>
</dbReference>
<dbReference type="EMBL" id="AZIL01001689">
    <property type="protein sequence ID" value="EWM23344.1"/>
    <property type="molecule type" value="Genomic_DNA"/>
</dbReference>
<feature type="region of interest" description="Disordered" evidence="1">
    <location>
        <begin position="476"/>
        <end position="500"/>
    </location>
</feature>
<dbReference type="PANTHER" id="PTHR45662">
    <property type="entry name" value="PHOSPHATIDYLINOSITIDE PHOSPHATASE SAC1"/>
    <property type="match status" value="1"/>
</dbReference>
<keyword evidence="2" id="KW-1133">Transmembrane helix</keyword>
<keyword evidence="5" id="KW-1185">Reference proteome</keyword>
<accession>W7TSL8</accession>
<feature type="compositionally biased region" description="Polar residues" evidence="1">
    <location>
        <begin position="207"/>
        <end position="225"/>
    </location>
</feature>
<feature type="region of interest" description="Disordered" evidence="1">
    <location>
        <begin position="1"/>
        <end position="52"/>
    </location>
</feature>
<protein>
    <submittedName>
        <fullName evidence="4">Phosphatidylinositide phosphatase sac1</fullName>
    </submittedName>
</protein>
<keyword evidence="2" id="KW-0472">Membrane</keyword>
<feature type="region of interest" description="Disordered" evidence="1">
    <location>
        <begin position="94"/>
        <end position="126"/>
    </location>
</feature>
<dbReference type="InterPro" id="IPR002013">
    <property type="entry name" value="SAC_dom"/>
</dbReference>
<feature type="compositionally biased region" description="Basic and acidic residues" evidence="1">
    <location>
        <begin position="563"/>
        <end position="583"/>
    </location>
</feature>
<feature type="region of interest" description="Disordered" evidence="1">
    <location>
        <begin position="563"/>
        <end position="611"/>
    </location>
</feature>
<feature type="compositionally biased region" description="Basic and acidic residues" evidence="1">
    <location>
        <begin position="668"/>
        <end position="678"/>
    </location>
</feature>
<reference evidence="4 5" key="1">
    <citation type="journal article" date="2014" name="Mol. Plant">
        <title>Chromosome Scale Genome Assembly and Transcriptome Profiling of Nannochloropsis gaditana in Nitrogen Depletion.</title>
        <authorList>
            <person name="Corteggiani Carpinelli E."/>
            <person name="Telatin A."/>
            <person name="Vitulo N."/>
            <person name="Forcato C."/>
            <person name="D'Angelo M."/>
            <person name="Schiavon R."/>
            <person name="Vezzi A."/>
            <person name="Giacometti G.M."/>
            <person name="Morosinotto T."/>
            <person name="Valle G."/>
        </authorList>
    </citation>
    <scope>NUCLEOTIDE SEQUENCE [LARGE SCALE GENOMIC DNA]</scope>
    <source>
        <strain evidence="4 5">B-31</strain>
    </source>
</reference>
<feature type="compositionally biased region" description="Gly residues" evidence="1">
    <location>
        <begin position="491"/>
        <end position="500"/>
    </location>
</feature>
<feature type="domain" description="SAC" evidence="3">
    <location>
        <begin position="237"/>
        <end position="765"/>
    </location>
</feature>
<evidence type="ECO:0000313" key="5">
    <source>
        <dbReference type="Proteomes" id="UP000019335"/>
    </source>
</evidence>
<feature type="compositionally biased region" description="Low complexity" evidence="1">
    <location>
        <begin position="38"/>
        <end position="47"/>
    </location>
</feature>
<dbReference type="GO" id="GO:0005783">
    <property type="term" value="C:endoplasmic reticulum"/>
    <property type="evidence" value="ECO:0007669"/>
    <property type="project" value="TreeGrafter"/>
</dbReference>
<feature type="region of interest" description="Disordered" evidence="1">
    <location>
        <begin position="664"/>
        <end position="683"/>
    </location>
</feature>
<sequence>MPGGGVVGVRTKKRTKMPLNGGMMWGKTILTPPPPSSSPASSLLSSPKGPITTRKHSSLLYLTVKPDYLVIRAPCGPHSPKTQQGLDPVLVLRAPPSTPRTGPRWPQADGDPVSPPPDTRGAGSNSVTVEVKDFQTAVRDGDIVGSEEEREIQGILGLVYLLGGAYLLVIEASEIVGTSPRGSNLTDKTSSFSIHRVQKMGMLPVSRRQQTGPHPQQHPALSSPGQRCDEERYLRMLQAPVVAGSLYFSPRYPLHRSLQENIRRCPGLDFESTAPAFWGEEAATGREGGGLGDVDSPAYALMAKNGSSRRGTDSRAASSSSTSSFSSSSSSSSNLTSPSPSTSLPFLWNGFLLSNLGPARLFWGTACISGYAVSRSIPLDGARKGAGEAARLTLLSRRSTRMQGTRFYRRGANKEGAVANFVETEVILALPEGARGNREGPETLLLSHVQVRGSIPLTWSQEPTLEWQPCVRLSPGLPTPPSSSLSLASHGSGGGSGRGGLQVSVTAAHLEQLTSNYRDILLVNLVDSGGSSKHSQAQAALGRRLQEEVEKLAAYVPLDEFGEEGRGALEREGEEGAKTEATKSRSTPAPDREDDGRTSAFAERKGKGGSPRVSLTWFDFHKECGSYKKWGRLKTHLLAQIDALLSSQGWTMVRIYDVGKQVGQGGCADKEKTREGERAGGQGVWEEASAEEIVLREQEGVVRTNCMDNLDRTNVVQSMVAGRVLRHALSSLPAGALAPDPASLERELTTLWVENADALSTLYAGTPALKTDFVLTGRRTIKGMLLDGLYAVTRLYINNFWDGYRQDCVSLWLGEYCPRGPSPTHAPISPFPPYRLPFTPGGIFFTLSVALQELPPFQLTLQAGALLTEAVVSLAQALVGSAATASSSLGGRDESPSAPPSWWVLAVFSYMMFLLFWVALWECVLFLGPFATLRTLRHHRYLLTDRPRLVEKDGEAGKDGNGREAT</sequence>
<feature type="region of interest" description="Disordered" evidence="1">
    <location>
        <begin position="207"/>
        <end position="226"/>
    </location>
</feature>
<feature type="compositionally biased region" description="Basic and acidic residues" evidence="1">
    <location>
        <begin position="590"/>
        <end position="606"/>
    </location>
</feature>
<gene>
    <name evidence="4" type="ORF">Naga_100057g9</name>
</gene>
<evidence type="ECO:0000259" key="3">
    <source>
        <dbReference type="PROSITE" id="PS50275"/>
    </source>
</evidence>
<dbReference type="PROSITE" id="PS50275">
    <property type="entry name" value="SAC"/>
    <property type="match status" value="1"/>
</dbReference>
<dbReference type="AlphaFoldDB" id="W7TSL8"/>
<evidence type="ECO:0000256" key="1">
    <source>
        <dbReference type="SAM" id="MobiDB-lite"/>
    </source>
</evidence>
<dbReference type="GO" id="GO:0046856">
    <property type="term" value="P:phosphatidylinositol dephosphorylation"/>
    <property type="evidence" value="ECO:0007669"/>
    <property type="project" value="TreeGrafter"/>
</dbReference>
<dbReference type="Pfam" id="PF02383">
    <property type="entry name" value="Syja_N"/>
    <property type="match status" value="1"/>
</dbReference>